<evidence type="ECO:0000313" key="13">
    <source>
        <dbReference type="Proteomes" id="UP000538507"/>
    </source>
</evidence>
<evidence type="ECO:0000256" key="2">
    <source>
        <dbReference type="ARBA" id="ARBA00009765"/>
    </source>
</evidence>
<dbReference type="PANTHER" id="PTHR46494">
    <property type="entry name" value="CORA FAMILY METAL ION TRANSPORTER (EUROFUNG)"/>
    <property type="match status" value="1"/>
</dbReference>
<dbReference type="Pfam" id="PF01544">
    <property type="entry name" value="CorA"/>
    <property type="match status" value="1"/>
</dbReference>
<dbReference type="CDD" id="cd12834">
    <property type="entry name" value="ZntB_u1"/>
    <property type="match status" value="1"/>
</dbReference>
<feature type="transmembrane region" description="Helical" evidence="11">
    <location>
        <begin position="305"/>
        <end position="325"/>
    </location>
</feature>
<comment type="similarity">
    <text evidence="2">Belongs to the CorA metal ion transporter (MIT) (TC 1.A.35) family.</text>
</comment>
<evidence type="ECO:0000256" key="3">
    <source>
        <dbReference type="ARBA" id="ARBA00022448"/>
    </source>
</evidence>
<protein>
    <submittedName>
        <fullName evidence="12">Zinc transporter</fullName>
    </submittedName>
</protein>
<keyword evidence="3" id="KW-0813">Transport</keyword>
<dbReference type="AlphaFoldDB" id="A0AAE2MG28"/>
<evidence type="ECO:0000256" key="5">
    <source>
        <dbReference type="ARBA" id="ARBA00022519"/>
    </source>
</evidence>
<keyword evidence="4" id="KW-1003">Cell membrane</keyword>
<comment type="caution">
    <text evidence="12">The sequence shown here is derived from an EMBL/GenBank/DDBJ whole genome shotgun (WGS) entry which is preliminary data.</text>
</comment>
<keyword evidence="7" id="KW-0862">Zinc</keyword>
<dbReference type="GO" id="GO:0000287">
    <property type="term" value="F:magnesium ion binding"/>
    <property type="evidence" value="ECO:0007669"/>
    <property type="project" value="TreeGrafter"/>
</dbReference>
<dbReference type="InterPro" id="IPR045861">
    <property type="entry name" value="CorA_cytoplasmic_dom"/>
</dbReference>
<evidence type="ECO:0000256" key="8">
    <source>
        <dbReference type="ARBA" id="ARBA00022989"/>
    </source>
</evidence>
<evidence type="ECO:0000256" key="4">
    <source>
        <dbReference type="ARBA" id="ARBA00022475"/>
    </source>
</evidence>
<dbReference type="PANTHER" id="PTHR46494:SF3">
    <property type="entry name" value="ZINC TRANSPORT PROTEIN ZNTB"/>
    <property type="match status" value="1"/>
</dbReference>
<keyword evidence="9" id="KW-0406">Ion transport</keyword>
<evidence type="ECO:0000256" key="6">
    <source>
        <dbReference type="ARBA" id="ARBA00022692"/>
    </source>
</evidence>
<comment type="subcellular location">
    <subcellularLocation>
        <location evidence="1">Cell membrane</location>
        <topology evidence="1">Multi-pass membrane protein</topology>
    </subcellularLocation>
</comment>
<name>A0AAE2MG28_RHILE</name>
<dbReference type="GO" id="GO:0005886">
    <property type="term" value="C:plasma membrane"/>
    <property type="evidence" value="ECO:0007669"/>
    <property type="project" value="UniProtKB-SubCell"/>
</dbReference>
<evidence type="ECO:0000256" key="7">
    <source>
        <dbReference type="ARBA" id="ARBA00022833"/>
    </source>
</evidence>
<dbReference type="InterPro" id="IPR002523">
    <property type="entry name" value="MgTranspt_CorA/ZnTranspt_ZntB"/>
</dbReference>
<keyword evidence="10 11" id="KW-0472">Membrane</keyword>
<sequence>MDTLPVNIPGFVWAYRFSPEEKTAVRLNNSATVAELTADNCFYWLHLNLVDARVPALLETLDGLTEDAKSALTTRDTHAAITVDEQMLYGTLVDCQRDFAQDTNNLGWLHFAMSGRFIITTRLQPLRSVERARALIEKNPGKFSRPVDLFELLVIEFQRTLIAIVIELTEELNQIEDIVYDSAQRDERRRLAPVRRTVVRLHRHLRTVLALMRRAAATDDDEMPFGFDDVARRLTSRLETVDHDIYALQDRARLLHEEIDSKQSSETNRHLYLLSIMTAFLLPPTLVTGFFGMNTANLPFAVGDYGTEYAVALIVASIAFAWWLLRRVDIL</sequence>
<dbReference type="RefSeq" id="WP_183605901.1">
    <property type="nucleotide sequence ID" value="NZ_JACHAZ010000002.1"/>
</dbReference>
<dbReference type="Gene3D" id="1.20.58.340">
    <property type="entry name" value="Magnesium transport protein CorA, transmembrane region"/>
    <property type="match status" value="2"/>
</dbReference>
<proteinExistence type="inferred from homology"/>
<keyword evidence="8 11" id="KW-1133">Transmembrane helix</keyword>
<gene>
    <name evidence="12" type="ORF">GGE16_000714</name>
</gene>
<dbReference type="GO" id="GO:0050897">
    <property type="term" value="F:cobalt ion binding"/>
    <property type="evidence" value="ECO:0007669"/>
    <property type="project" value="TreeGrafter"/>
</dbReference>
<dbReference type="SUPFAM" id="SSF143865">
    <property type="entry name" value="CorA soluble domain-like"/>
    <property type="match status" value="1"/>
</dbReference>
<accession>A0AAE2MG28</accession>
<keyword evidence="5" id="KW-0997">Cell inner membrane</keyword>
<reference evidence="12 13" key="1">
    <citation type="submission" date="2020-08" db="EMBL/GenBank/DDBJ databases">
        <title>Genomic Encyclopedia of Type Strains, Phase IV (KMG-V): Genome sequencing to study the core and pangenomes of soil and plant-associated prokaryotes.</title>
        <authorList>
            <person name="Whitman W."/>
        </authorList>
    </citation>
    <scope>NUCLEOTIDE SEQUENCE [LARGE SCALE GENOMIC DNA]</scope>
    <source>
        <strain evidence="12 13">SEMIA 415</strain>
    </source>
</reference>
<keyword evidence="6 11" id="KW-0812">Transmembrane</keyword>
<feature type="transmembrane region" description="Helical" evidence="11">
    <location>
        <begin position="271"/>
        <end position="293"/>
    </location>
</feature>
<evidence type="ECO:0000256" key="10">
    <source>
        <dbReference type="ARBA" id="ARBA00023136"/>
    </source>
</evidence>
<evidence type="ECO:0000256" key="1">
    <source>
        <dbReference type="ARBA" id="ARBA00004651"/>
    </source>
</evidence>
<evidence type="ECO:0000256" key="9">
    <source>
        <dbReference type="ARBA" id="ARBA00023065"/>
    </source>
</evidence>
<evidence type="ECO:0000313" key="12">
    <source>
        <dbReference type="EMBL" id="MBB4288698.1"/>
    </source>
</evidence>
<dbReference type="GO" id="GO:0015095">
    <property type="term" value="F:magnesium ion transmembrane transporter activity"/>
    <property type="evidence" value="ECO:0007669"/>
    <property type="project" value="TreeGrafter"/>
</dbReference>
<dbReference type="GO" id="GO:0015087">
    <property type="term" value="F:cobalt ion transmembrane transporter activity"/>
    <property type="evidence" value="ECO:0007669"/>
    <property type="project" value="TreeGrafter"/>
</dbReference>
<organism evidence="12 13">
    <name type="scientific">Rhizobium leguminosarum</name>
    <dbReference type="NCBI Taxonomy" id="384"/>
    <lineage>
        <taxon>Bacteria</taxon>
        <taxon>Pseudomonadati</taxon>
        <taxon>Pseudomonadota</taxon>
        <taxon>Alphaproteobacteria</taxon>
        <taxon>Hyphomicrobiales</taxon>
        <taxon>Rhizobiaceae</taxon>
        <taxon>Rhizobium/Agrobacterium group</taxon>
        <taxon>Rhizobium</taxon>
    </lineage>
</organism>
<dbReference type="SUPFAM" id="SSF144083">
    <property type="entry name" value="Magnesium transport protein CorA, transmembrane region"/>
    <property type="match status" value="1"/>
</dbReference>
<dbReference type="Gene3D" id="3.30.460.20">
    <property type="entry name" value="CorA soluble domain-like"/>
    <property type="match status" value="1"/>
</dbReference>
<dbReference type="EMBL" id="JACIGO010000001">
    <property type="protein sequence ID" value="MBB4288698.1"/>
    <property type="molecule type" value="Genomic_DNA"/>
</dbReference>
<dbReference type="Proteomes" id="UP000538507">
    <property type="component" value="Unassembled WGS sequence"/>
</dbReference>
<dbReference type="InterPro" id="IPR045863">
    <property type="entry name" value="CorA_TM1_TM2"/>
</dbReference>
<evidence type="ECO:0000256" key="11">
    <source>
        <dbReference type="SAM" id="Phobius"/>
    </source>
</evidence>